<feature type="compositionally biased region" description="Basic and acidic residues" evidence="1">
    <location>
        <begin position="150"/>
        <end position="160"/>
    </location>
</feature>
<feature type="compositionally biased region" description="Low complexity" evidence="1">
    <location>
        <begin position="22"/>
        <end position="34"/>
    </location>
</feature>
<dbReference type="Proteomes" id="UP000198406">
    <property type="component" value="Unassembled WGS sequence"/>
</dbReference>
<feature type="region of interest" description="Disordered" evidence="1">
    <location>
        <begin position="1"/>
        <end position="34"/>
    </location>
</feature>
<keyword evidence="4" id="KW-1185">Reference proteome</keyword>
<protein>
    <submittedName>
        <fullName evidence="3">Uncharacterized protein</fullName>
    </submittedName>
</protein>
<dbReference type="EMBL" id="BDSP01000207">
    <property type="protein sequence ID" value="GAX24211.1"/>
    <property type="molecule type" value="Genomic_DNA"/>
</dbReference>
<evidence type="ECO:0000313" key="3">
    <source>
        <dbReference type="EMBL" id="GAX24211.1"/>
    </source>
</evidence>
<dbReference type="AlphaFoldDB" id="A0A1Z5KDN1"/>
<accession>A0A1Z5KDN1</accession>
<feature type="compositionally biased region" description="Polar residues" evidence="1">
    <location>
        <begin position="318"/>
        <end position="329"/>
    </location>
</feature>
<feature type="region of interest" description="Disordered" evidence="1">
    <location>
        <begin position="261"/>
        <end position="345"/>
    </location>
</feature>
<comment type="caution">
    <text evidence="3">The sequence shown here is derived from an EMBL/GenBank/DDBJ whole genome shotgun (WGS) entry which is preliminary data.</text>
</comment>
<reference evidence="3 4" key="1">
    <citation type="journal article" date="2015" name="Plant Cell">
        <title>Oil accumulation by the oleaginous diatom Fistulifera solaris as revealed by the genome and transcriptome.</title>
        <authorList>
            <person name="Tanaka T."/>
            <person name="Maeda Y."/>
            <person name="Veluchamy A."/>
            <person name="Tanaka M."/>
            <person name="Abida H."/>
            <person name="Marechal E."/>
            <person name="Bowler C."/>
            <person name="Muto M."/>
            <person name="Sunaga Y."/>
            <person name="Tanaka M."/>
            <person name="Yoshino T."/>
            <person name="Taniguchi T."/>
            <person name="Fukuda Y."/>
            <person name="Nemoto M."/>
            <person name="Matsumoto M."/>
            <person name="Wong P.S."/>
            <person name="Aburatani S."/>
            <person name="Fujibuchi W."/>
        </authorList>
    </citation>
    <scope>NUCLEOTIDE SEQUENCE [LARGE SCALE GENOMIC DNA]</scope>
    <source>
        <strain evidence="3 4">JPCC DA0580</strain>
    </source>
</reference>
<sequence>MAKGHDAHSATSFEISDDESSIHSSDYGTSSSVDSATHIRSVALSIGASTMLDFQGDEGDEDVLDIQKRWKLKKQEHLNKHKIKKNPQKRKYSSKQSAGDSECLSDVWVDESDSSWDHDERHNQKHSHRSSRQSATASRHSGKVHSSQSRRSEKNWERSRGHAKSRSISEGGGRSEKGSFNTDRSRSSGAVKLEYVDYISKVDVASNNRGISTVGPIGSEEAKSAFNMREIPHTIAAQKSGDDVSSIGGYSHVHVAMQAYRKKQQEQQRQQTAAHRPEAELLEEVEDVTKRDDTRNATQGRVTRSISSSRSASKRMHPTNSSHPRSASMDQPRGPPPMIPESKVQNPDMYRFGSKMGPSRLDANRLEALRIQAQRLHSMPDLEHGIQQRYERTMQHPNGMMMMVKPEDIPLQRTGMELLFVAVISVSLITLVVLLIIMMTQK</sequence>
<keyword evidence="2" id="KW-0812">Transmembrane</keyword>
<evidence type="ECO:0000256" key="2">
    <source>
        <dbReference type="SAM" id="Phobius"/>
    </source>
</evidence>
<organism evidence="3 4">
    <name type="scientific">Fistulifera solaris</name>
    <name type="common">Oleaginous diatom</name>
    <dbReference type="NCBI Taxonomy" id="1519565"/>
    <lineage>
        <taxon>Eukaryota</taxon>
        <taxon>Sar</taxon>
        <taxon>Stramenopiles</taxon>
        <taxon>Ochrophyta</taxon>
        <taxon>Bacillariophyta</taxon>
        <taxon>Bacillariophyceae</taxon>
        <taxon>Bacillariophycidae</taxon>
        <taxon>Naviculales</taxon>
        <taxon>Naviculaceae</taxon>
        <taxon>Fistulifera</taxon>
    </lineage>
</organism>
<dbReference type="InParanoid" id="A0A1Z5KDN1"/>
<gene>
    <name evidence="3" type="ORF">FisN_4Lh304</name>
</gene>
<feature type="compositionally biased region" description="Basic residues" evidence="1">
    <location>
        <begin position="79"/>
        <end position="93"/>
    </location>
</feature>
<keyword evidence="2" id="KW-1133">Transmembrane helix</keyword>
<feature type="region of interest" description="Disordered" evidence="1">
    <location>
        <begin position="114"/>
        <end position="187"/>
    </location>
</feature>
<feature type="compositionally biased region" description="Polar residues" evidence="1">
    <location>
        <begin position="132"/>
        <end position="149"/>
    </location>
</feature>
<proteinExistence type="predicted"/>
<feature type="region of interest" description="Disordered" evidence="1">
    <location>
        <begin position="77"/>
        <end position="98"/>
    </location>
</feature>
<evidence type="ECO:0000256" key="1">
    <source>
        <dbReference type="SAM" id="MobiDB-lite"/>
    </source>
</evidence>
<feature type="compositionally biased region" description="Low complexity" evidence="1">
    <location>
        <begin position="301"/>
        <end position="311"/>
    </location>
</feature>
<keyword evidence="2" id="KW-0472">Membrane</keyword>
<evidence type="ECO:0000313" key="4">
    <source>
        <dbReference type="Proteomes" id="UP000198406"/>
    </source>
</evidence>
<name>A0A1Z5KDN1_FISSO</name>
<feature type="transmembrane region" description="Helical" evidence="2">
    <location>
        <begin position="418"/>
        <end position="439"/>
    </location>
</feature>